<evidence type="ECO:0000256" key="2">
    <source>
        <dbReference type="SAM" id="Coils"/>
    </source>
</evidence>
<dbReference type="InterPro" id="IPR050300">
    <property type="entry name" value="GDXG_lipolytic_enzyme"/>
</dbReference>
<evidence type="ECO:0000313" key="5">
    <source>
        <dbReference type="EMBL" id="MDQ0370443.1"/>
    </source>
</evidence>
<reference evidence="5 6" key="1">
    <citation type="submission" date="2023-07" db="EMBL/GenBank/DDBJ databases">
        <title>Sequencing the genomes of 1000 actinobacteria strains.</title>
        <authorList>
            <person name="Klenk H.-P."/>
        </authorList>
    </citation>
    <scope>NUCLEOTIDE SEQUENCE [LARGE SCALE GENOMIC DNA]</scope>
    <source>
        <strain evidence="5 6">DSM 44709</strain>
    </source>
</reference>
<keyword evidence="2" id="KW-0175">Coiled coil</keyword>
<feature type="domain" description="Hemerythrin-like" evidence="3">
    <location>
        <begin position="14"/>
        <end position="124"/>
    </location>
</feature>
<dbReference type="Pfam" id="PF01814">
    <property type="entry name" value="Hemerythrin"/>
    <property type="match status" value="1"/>
</dbReference>
<dbReference type="InterPro" id="IPR013094">
    <property type="entry name" value="AB_hydrolase_3"/>
</dbReference>
<name>A0AAE4B3Q7_9ACTN</name>
<sequence length="512" mass="55156">MLNYPTGPGDLDRIVADAHAVVERQLQHLAAGRGDRRVLADQVSYELARQTDAEERVLCPALARTGAVAEAQHLRDENKRLKELLVVIQQSEPGDEEFEEAVAELIDDVRQHAAEEEEEYLPQLRDQLGPDRMPELGRDWLAAMRAAPARPHPYGPAGALAHRLTDPATAAVDRLRDRVSGRRDILATDPSGLLDRQSQRLLDAFAALHPAPLETLTVGRARRRPGLAAAVRALTPGFTPEPVGDARTLLLHGGLPVRVYHPSGGPAEPLPVILWAHGGGWVLPEAEEADTICRALTNRTGAIVACPGYRLAPEEPFPAAFEDIRTTYHWLETHSRFLGADPARIALAGESTGATMAAATAWNLRLTDSTIPAALLLVHPLTTLAPAGDSMTTEADAKPLTRTALSWMLTHAVPPSTADDPWLDLLGLPRQSLTGLPPTLVITAERDVLRDQGEAFGHHLALAGVPVTTTRYQGVPHGFLAAAPVLDTAQRALAECAAHLRRAFAGLPAKPF</sequence>
<keyword evidence="1" id="KW-0378">Hydrolase</keyword>
<dbReference type="RefSeq" id="WP_307246411.1">
    <property type="nucleotide sequence ID" value="NZ_JAUSUZ010000001.1"/>
</dbReference>
<organism evidence="5 6">
    <name type="scientific">Catenuloplanes indicus</name>
    <dbReference type="NCBI Taxonomy" id="137267"/>
    <lineage>
        <taxon>Bacteria</taxon>
        <taxon>Bacillati</taxon>
        <taxon>Actinomycetota</taxon>
        <taxon>Actinomycetes</taxon>
        <taxon>Micromonosporales</taxon>
        <taxon>Micromonosporaceae</taxon>
        <taxon>Catenuloplanes</taxon>
    </lineage>
</organism>
<dbReference type="GO" id="GO:0016787">
    <property type="term" value="F:hydrolase activity"/>
    <property type="evidence" value="ECO:0007669"/>
    <property type="project" value="UniProtKB-KW"/>
</dbReference>
<dbReference type="AlphaFoldDB" id="A0AAE4B3Q7"/>
<dbReference type="SUPFAM" id="SSF53474">
    <property type="entry name" value="alpha/beta-Hydrolases"/>
    <property type="match status" value="1"/>
</dbReference>
<dbReference type="PANTHER" id="PTHR48081">
    <property type="entry name" value="AB HYDROLASE SUPERFAMILY PROTEIN C4A8.06C"/>
    <property type="match status" value="1"/>
</dbReference>
<feature type="domain" description="Alpha/beta hydrolase fold-3" evidence="4">
    <location>
        <begin position="273"/>
        <end position="480"/>
    </location>
</feature>
<dbReference type="PANTHER" id="PTHR48081:SF8">
    <property type="entry name" value="ALPHA_BETA HYDROLASE FOLD-3 DOMAIN-CONTAINING PROTEIN-RELATED"/>
    <property type="match status" value="1"/>
</dbReference>
<proteinExistence type="predicted"/>
<dbReference type="Proteomes" id="UP001240236">
    <property type="component" value="Unassembled WGS sequence"/>
</dbReference>
<feature type="coiled-coil region" evidence="2">
    <location>
        <begin position="64"/>
        <end position="91"/>
    </location>
</feature>
<dbReference type="InterPro" id="IPR012312">
    <property type="entry name" value="Hemerythrin-like"/>
</dbReference>
<dbReference type="Pfam" id="PF07859">
    <property type="entry name" value="Abhydrolase_3"/>
    <property type="match status" value="1"/>
</dbReference>
<evidence type="ECO:0000313" key="6">
    <source>
        <dbReference type="Proteomes" id="UP001240236"/>
    </source>
</evidence>
<gene>
    <name evidence="5" type="ORF">J2S42_007112</name>
</gene>
<dbReference type="InterPro" id="IPR029058">
    <property type="entry name" value="AB_hydrolase_fold"/>
</dbReference>
<dbReference type="Gene3D" id="1.20.120.520">
    <property type="entry name" value="nmb1532 protein domain like"/>
    <property type="match status" value="1"/>
</dbReference>
<evidence type="ECO:0000256" key="1">
    <source>
        <dbReference type="ARBA" id="ARBA00022801"/>
    </source>
</evidence>
<accession>A0AAE4B3Q7</accession>
<evidence type="ECO:0000259" key="4">
    <source>
        <dbReference type="Pfam" id="PF07859"/>
    </source>
</evidence>
<protein>
    <submittedName>
        <fullName evidence="5">Acetyl esterase/lipase</fullName>
    </submittedName>
</protein>
<dbReference type="Gene3D" id="3.40.50.1820">
    <property type="entry name" value="alpha/beta hydrolase"/>
    <property type="match status" value="1"/>
</dbReference>
<evidence type="ECO:0000259" key="3">
    <source>
        <dbReference type="Pfam" id="PF01814"/>
    </source>
</evidence>
<comment type="caution">
    <text evidence="5">The sequence shown here is derived from an EMBL/GenBank/DDBJ whole genome shotgun (WGS) entry which is preliminary data.</text>
</comment>
<keyword evidence="6" id="KW-1185">Reference proteome</keyword>
<dbReference type="EMBL" id="JAUSUZ010000001">
    <property type="protein sequence ID" value="MDQ0370443.1"/>
    <property type="molecule type" value="Genomic_DNA"/>
</dbReference>